<dbReference type="PANTHER" id="PTHR46375:SF3">
    <property type="entry name" value="KELCH REPEAT AND BTB DOMAIN-CONTAINING PROTEIN 13"/>
    <property type="match status" value="1"/>
</dbReference>
<dbReference type="OrthoDB" id="45365at2759"/>
<feature type="region of interest" description="Disordered" evidence="2">
    <location>
        <begin position="117"/>
        <end position="138"/>
    </location>
</feature>
<dbReference type="InterPro" id="IPR015915">
    <property type="entry name" value="Kelch-typ_b-propeller"/>
</dbReference>
<keyword evidence="1" id="KW-0880">Kelch repeat</keyword>
<dbReference type="InterPro" id="IPR006652">
    <property type="entry name" value="Kelch_1"/>
</dbReference>
<dbReference type="SMART" id="SM00612">
    <property type="entry name" value="Kelch"/>
    <property type="match status" value="2"/>
</dbReference>
<dbReference type="EMBL" id="UZAH01033245">
    <property type="protein sequence ID" value="VDP27380.1"/>
    <property type="molecule type" value="Genomic_DNA"/>
</dbReference>
<dbReference type="SUPFAM" id="SSF117281">
    <property type="entry name" value="Kelch motif"/>
    <property type="match status" value="1"/>
</dbReference>
<evidence type="ECO:0000256" key="2">
    <source>
        <dbReference type="SAM" id="MobiDB-lite"/>
    </source>
</evidence>
<keyword evidence="4" id="KW-1185">Reference proteome</keyword>
<dbReference type="Proteomes" id="UP000050761">
    <property type="component" value="Unassembled WGS sequence"/>
</dbReference>
<protein>
    <submittedName>
        <fullName evidence="5">Kelch repeat protein</fullName>
    </submittedName>
</protein>
<reference evidence="3 4" key="1">
    <citation type="submission" date="2018-11" db="EMBL/GenBank/DDBJ databases">
        <authorList>
            <consortium name="Pathogen Informatics"/>
        </authorList>
    </citation>
    <scope>NUCLEOTIDE SEQUENCE [LARGE SCALE GENOMIC DNA]</scope>
</reference>
<dbReference type="Gene3D" id="2.120.10.80">
    <property type="entry name" value="Kelch-type beta propeller"/>
    <property type="match status" value="1"/>
</dbReference>
<reference evidence="5" key="2">
    <citation type="submission" date="2019-09" db="UniProtKB">
        <authorList>
            <consortium name="WormBaseParasite"/>
        </authorList>
    </citation>
    <scope>IDENTIFICATION</scope>
</reference>
<sequence>MDSVEAYDPKTNSWRMLAKMRTARRGCAVAVIRDTLYVIGGHDGQHSLSSVEVLDHPAASWRPGPPLTTPRANTHAVVTAGNVIYAIGGFNGNQFLNSIELMDSELVGWRNWQLSDPNPLTEEDEEAEPSSALVSTPSVEAQKAVEVV</sequence>
<evidence type="ECO:0000313" key="3">
    <source>
        <dbReference type="EMBL" id="VDP27380.1"/>
    </source>
</evidence>
<evidence type="ECO:0000313" key="4">
    <source>
        <dbReference type="Proteomes" id="UP000050761"/>
    </source>
</evidence>
<dbReference type="WBParaSite" id="HPBE_0002168401-mRNA-1">
    <property type="protein sequence ID" value="HPBE_0002168401-mRNA-1"/>
    <property type="gene ID" value="HPBE_0002168401"/>
</dbReference>
<dbReference type="AlphaFoldDB" id="A0A3P8C9R1"/>
<accession>A0A3P8C9R1</accession>
<dbReference type="Pfam" id="PF01344">
    <property type="entry name" value="Kelch_1"/>
    <property type="match status" value="3"/>
</dbReference>
<name>A0A3P8C9R1_HELPZ</name>
<evidence type="ECO:0000313" key="5">
    <source>
        <dbReference type="WBParaSite" id="HPBE_0002168401-mRNA-1"/>
    </source>
</evidence>
<dbReference type="InterPro" id="IPR052392">
    <property type="entry name" value="Kelch-BTB_domain-containing"/>
</dbReference>
<dbReference type="PANTHER" id="PTHR46375">
    <property type="entry name" value="KELCH REPEAT AND BTB DOMAIN-CONTAINING PROTEIN 13-RELATED"/>
    <property type="match status" value="1"/>
</dbReference>
<organism evidence="3">
    <name type="scientific">Heligmosomoides polygyrus</name>
    <name type="common">Parasitic roundworm</name>
    <dbReference type="NCBI Taxonomy" id="6339"/>
    <lineage>
        <taxon>Eukaryota</taxon>
        <taxon>Metazoa</taxon>
        <taxon>Ecdysozoa</taxon>
        <taxon>Nematoda</taxon>
        <taxon>Chromadorea</taxon>
        <taxon>Rhabditida</taxon>
        <taxon>Rhabditina</taxon>
        <taxon>Rhabditomorpha</taxon>
        <taxon>Strongyloidea</taxon>
        <taxon>Heligmosomidae</taxon>
        <taxon>Heligmosomoides</taxon>
    </lineage>
</organism>
<gene>
    <name evidence="3" type="ORF">HPBE_LOCUS21683</name>
</gene>
<proteinExistence type="predicted"/>
<evidence type="ECO:0000256" key="1">
    <source>
        <dbReference type="ARBA" id="ARBA00022441"/>
    </source>
</evidence>
<dbReference type="PRINTS" id="PR00501">
    <property type="entry name" value="KELCHREPEAT"/>
</dbReference>